<reference evidence="1 2" key="1">
    <citation type="submission" date="2022-07" db="EMBL/GenBank/DDBJ databases">
        <title>Genome-wide signatures of adaptation to extreme environments.</title>
        <authorList>
            <person name="Cho C.H."/>
            <person name="Yoon H.S."/>
        </authorList>
    </citation>
    <scope>NUCLEOTIDE SEQUENCE [LARGE SCALE GENOMIC DNA]</scope>
    <source>
        <strain evidence="1 2">DBV 063 E5</strain>
    </source>
</reference>
<dbReference type="EMBL" id="JANCYW010000006">
    <property type="protein sequence ID" value="KAK4535876.1"/>
    <property type="molecule type" value="Genomic_DNA"/>
</dbReference>
<dbReference type="InterPro" id="IPR018790">
    <property type="entry name" value="DUF2358"/>
</dbReference>
<dbReference type="Pfam" id="PF10184">
    <property type="entry name" value="DUF2358"/>
    <property type="match status" value="1"/>
</dbReference>
<name>A0AAV9IUW1_CYACA</name>
<comment type="caution">
    <text evidence="1">The sequence shown here is derived from an EMBL/GenBank/DDBJ whole genome shotgun (WGS) entry which is preliminary data.</text>
</comment>
<gene>
    <name evidence="1" type="ORF">CDCA_CDCA06G1901</name>
</gene>
<protein>
    <submittedName>
        <fullName evidence="1">Uncharacterized protein</fullName>
    </submittedName>
</protein>
<proteinExistence type="predicted"/>
<keyword evidence="2" id="KW-1185">Reference proteome</keyword>
<dbReference type="SUPFAM" id="SSF54427">
    <property type="entry name" value="NTF2-like"/>
    <property type="match status" value="1"/>
</dbReference>
<dbReference type="Proteomes" id="UP001301350">
    <property type="component" value="Unassembled WGS sequence"/>
</dbReference>
<dbReference type="PANTHER" id="PTHR34123:SF1">
    <property type="entry name" value="OS04G0578200 PROTEIN"/>
    <property type="match status" value="1"/>
</dbReference>
<evidence type="ECO:0000313" key="2">
    <source>
        <dbReference type="Proteomes" id="UP001301350"/>
    </source>
</evidence>
<evidence type="ECO:0000313" key="1">
    <source>
        <dbReference type="EMBL" id="KAK4535876.1"/>
    </source>
</evidence>
<dbReference type="InterPro" id="IPR032710">
    <property type="entry name" value="NTF2-like_dom_sf"/>
</dbReference>
<organism evidence="1 2">
    <name type="scientific">Cyanidium caldarium</name>
    <name type="common">Red alga</name>
    <dbReference type="NCBI Taxonomy" id="2771"/>
    <lineage>
        <taxon>Eukaryota</taxon>
        <taxon>Rhodophyta</taxon>
        <taxon>Bangiophyceae</taxon>
        <taxon>Cyanidiales</taxon>
        <taxon>Cyanidiaceae</taxon>
        <taxon>Cyanidium</taxon>
    </lineage>
</organism>
<dbReference type="AlphaFoldDB" id="A0AAV9IUW1"/>
<sequence>MFAAGSLTLSHRVPPLGTPLRNALGVTHPAGIPALRRTSLIPRATRHAVLDVLRSPSLRTRPTTSAQSRVPLHAVAERAFSTEQATEVARHLREEYPRMFDPSYTPRWELYDSMVRFEDPLNRFRGIQAYRRNIGMLRDSPLFGDGQLVLHDLYETTPETLVARWTLSLRVRFLPWRPRVVFTGTSEYLLDLGNRRIFSHTDRWDSINRQECFSWEGVGDLLGQLTRRSLPFAPDQILYRFREYAVVRESAESIVAHSLQGAVPEMTFRARIARDRRIHGCVPRKEEKRAQRDEPVRQVQLMKADVDRLP</sequence>
<dbReference type="PANTHER" id="PTHR34123">
    <property type="entry name" value="OS04G0578200 PROTEIN"/>
    <property type="match status" value="1"/>
</dbReference>
<accession>A0AAV9IUW1</accession>